<keyword evidence="5" id="KW-0863">Zinc-finger</keyword>
<dbReference type="GO" id="GO:0016743">
    <property type="term" value="F:carboxyl- or carbamoyltransferase activity"/>
    <property type="evidence" value="ECO:0007669"/>
    <property type="project" value="UniProtKB-UniRule"/>
</dbReference>
<evidence type="ECO:0000256" key="9">
    <source>
        <dbReference type="PROSITE-ProRule" id="PRU00520"/>
    </source>
</evidence>
<dbReference type="InterPro" id="IPR004421">
    <property type="entry name" value="Carbamoyltransferase_HypF"/>
</dbReference>
<dbReference type="NCBIfam" id="TIGR00143">
    <property type="entry name" value="hypF"/>
    <property type="match status" value="1"/>
</dbReference>
<evidence type="ECO:0000256" key="3">
    <source>
        <dbReference type="ARBA" id="ARBA00022598"/>
    </source>
</evidence>
<dbReference type="InterPro" id="IPR051060">
    <property type="entry name" value="Carbamoyltrans_HypF-like"/>
</dbReference>
<dbReference type="GO" id="GO:0016874">
    <property type="term" value="F:ligase activity"/>
    <property type="evidence" value="ECO:0007669"/>
    <property type="project" value="UniProtKB-UniRule"/>
</dbReference>
<feature type="active site" evidence="9">
    <location>
        <position position="21"/>
    </location>
</feature>
<dbReference type="Proteomes" id="UP000422764">
    <property type="component" value="Chromosome"/>
</dbReference>
<reference evidence="12 13" key="1">
    <citation type="submission" date="2019-12" db="EMBL/GenBank/DDBJ databases">
        <title>Genome sequenceing of Clostridium bovifaecis.</title>
        <authorList>
            <person name="Yao Y."/>
        </authorList>
    </citation>
    <scope>NUCLEOTIDE SEQUENCE [LARGE SCALE GENOMIC DNA]</scope>
    <source>
        <strain evidence="12 13">BXX</strain>
    </source>
</reference>
<comment type="pathway">
    <text evidence="1">Protein modification; [NiFe] hydrogenase maturation.</text>
</comment>
<dbReference type="GO" id="GO:0008270">
    <property type="term" value="F:zinc ion binding"/>
    <property type="evidence" value="ECO:0007669"/>
    <property type="project" value="UniProtKB-KW"/>
</dbReference>
<dbReference type="Gene3D" id="3.30.420.40">
    <property type="match status" value="1"/>
</dbReference>
<dbReference type="Gene3D" id="3.90.870.50">
    <property type="match status" value="1"/>
</dbReference>
<dbReference type="Gene3D" id="3.30.420.360">
    <property type="match status" value="1"/>
</dbReference>
<dbReference type="Pfam" id="PF17788">
    <property type="entry name" value="HypF_C"/>
    <property type="match status" value="1"/>
</dbReference>
<dbReference type="Pfam" id="PF22521">
    <property type="entry name" value="HypF_C_2"/>
    <property type="match status" value="1"/>
</dbReference>
<feature type="domain" description="YrdC-like" evidence="11">
    <location>
        <begin position="202"/>
        <end position="387"/>
    </location>
</feature>
<evidence type="ECO:0000259" key="10">
    <source>
        <dbReference type="PROSITE" id="PS51160"/>
    </source>
</evidence>
<dbReference type="InterPro" id="IPR036046">
    <property type="entry name" value="Acylphosphatase-like_dom_sf"/>
</dbReference>
<organism evidence="12 13">
    <name type="scientific">Clostridium bovifaecis</name>
    <dbReference type="NCBI Taxonomy" id="2184719"/>
    <lineage>
        <taxon>Bacteria</taxon>
        <taxon>Bacillati</taxon>
        <taxon>Bacillota</taxon>
        <taxon>Clostridia</taxon>
        <taxon>Eubacteriales</taxon>
        <taxon>Clostridiaceae</taxon>
        <taxon>Clostridium</taxon>
    </lineage>
</organism>
<dbReference type="InterPro" id="IPR017945">
    <property type="entry name" value="DHBP_synth_RibB-like_a/b_dom"/>
</dbReference>
<evidence type="ECO:0000256" key="5">
    <source>
        <dbReference type="ARBA" id="ARBA00022771"/>
    </source>
</evidence>
<dbReference type="PROSITE" id="PS51163">
    <property type="entry name" value="YRDC"/>
    <property type="match status" value="1"/>
</dbReference>
<dbReference type="GO" id="GO:0003998">
    <property type="term" value="F:acylphosphatase activity"/>
    <property type="evidence" value="ECO:0007669"/>
    <property type="project" value="UniProtKB-EC"/>
</dbReference>
<keyword evidence="6" id="KW-0862">Zinc</keyword>
<dbReference type="UniPathway" id="UPA00335"/>
<dbReference type="InterPro" id="IPR043129">
    <property type="entry name" value="ATPase_NBD"/>
</dbReference>
<protein>
    <recommendedName>
        <fullName evidence="8">Carbamoyltransferase</fullName>
        <ecNumber evidence="8">6.2.-.-</ecNumber>
    </recommendedName>
</protein>
<dbReference type="SUPFAM" id="SSF54975">
    <property type="entry name" value="Acylphosphatase/BLUF domain-like"/>
    <property type="match status" value="1"/>
</dbReference>
<feature type="active site" evidence="9">
    <location>
        <position position="38"/>
    </location>
</feature>
<dbReference type="GO" id="GO:0051604">
    <property type="term" value="P:protein maturation"/>
    <property type="evidence" value="ECO:0007669"/>
    <property type="project" value="TreeGrafter"/>
</dbReference>
<dbReference type="Pfam" id="PF01300">
    <property type="entry name" value="Sua5_yciO_yrdC"/>
    <property type="match status" value="1"/>
</dbReference>
<dbReference type="Pfam" id="PF00708">
    <property type="entry name" value="Acylphosphatase"/>
    <property type="match status" value="1"/>
</dbReference>
<evidence type="ECO:0000256" key="4">
    <source>
        <dbReference type="ARBA" id="ARBA00022723"/>
    </source>
</evidence>
<dbReference type="PIRSF" id="PIRSF006256">
    <property type="entry name" value="CMPcnvr_hdrg_mat"/>
    <property type="match status" value="1"/>
</dbReference>
<feature type="domain" description="Acylphosphatase-like" evidence="10">
    <location>
        <begin position="6"/>
        <end position="92"/>
    </location>
</feature>
<dbReference type="InterPro" id="IPR055128">
    <property type="entry name" value="HypF_C_2"/>
</dbReference>
<evidence type="ECO:0000313" key="13">
    <source>
        <dbReference type="Proteomes" id="UP000422764"/>
    </source>
</evidence>
<dbReference type="InterPro" id="IPR001792">
    <property type="entry name" value="Acylphosphatase-like_dom"/>
</dbReference>
<evidence type="ECO:0000256" key="8">
    <source>
        <dbReference type="PIRNR" id="PIRNR006256"/>
    </source>
</evidence>
<evidence type="ECO:0000313" key="12">
    <source>
        <dbReference type="EMBL" id="QGU96606.1"/>
    </source>
</evidence>
<evidence type="ECO:0000256" key="6">
    <source>
        <dbReference type="ARBA" id="ARBA00022833"/>
    </source>
</evidence>
<dbReference type="FunFam" id="3.30.420.40:FF:000124">
    <property type="entry name" value="Carbamoyltransferase HypF"/>
    <property type="match status" value="1"/>
</dbReference>
<dbReference type="PROSITE" id="PS51160">
    <property type="entry name" value="ACYLPHOSPHATASE_3"/>
    <property type="match status" value="1"/>
</dbReference>
<dbReference type="AlphaFoldDB" id="A0A6I6F043"/>
<dbReference type="InterPro" id="IPR011125">
    <property type="entry name" value="Znf_HypF"/>
</dbReference>
<dbReference type="EC" id="6.2.-.-" evidence="8"/>
<keyword evidence="13" id="KW-1185">Reference proteome</keyword>
<comment type="catalytic activity">
    <reaction evidence="7">
        <text>C-terminal L-cysteinyl-[HypE protein] + carbamoyl phosphate + ATP + H2O = C-terminal S-carboxamide-L-cysteinyl-[HypE protein] + AMP + phosphate + diphosphate + H(+)</text>
        <dbReference type="Rhea" id="RHEA:55636"/>
        <dbReference type="Rhea" id="RHEA-COMP:14247"/>
        <dbReference type="Rhea" id="RHEA-COMP:14392"/>
        <dbReference type="ChEBI" id="CHEBI:15377"/>
        <dbReference type="ChEBI" id="CHEBI:15378"/>
        <dbReference type="ChEBI" id="CHEBI:30616"/>
        <dbReference type="ChEBI" id="CHEBI:33019"/>
        <dbReference type="ChEBI" id="CHEBI:43474"/>
        <dbReference type="ChEBI" id="CHEBI:58228"/>
        <dbReference type="ChEBI" id="CHEBI:76913"/>
        <dbReference type="ChEBI" id="CHEBI:139126"/>
        <dbReference type="ChEBI" id="CHEBI:456215"/>
    </reaction>
</comment>
<dbReference type="InterPro" id="IPR006070">
    <property type="entry name" value="Sua5-like_dom"/>
</dbReference>
<dbReference type="PANTHER" id="PTHR42959:SF1">
    <property type="entry name" value="CARBAMOYLTRANSFERASE HYPF"/>
    <property type="match status" value="1"/>
</dbReference>
<accession>A0A6I6F043</accession>
<dbReference type="Gene3D" id="3.30.110.120">
    <property type="match status" value="1"/>
</dbReference>
<dbReference type="PANTHER" id="PTHR42959">
    <property type="entry name" value="CARBAMOYLTRANSFERASE"/>
    <property type="match status" value="1"/>
</dbReference>
<evidence type="ECO:0000256" key="2">
    <source>
        <dbReference type="ARBA" id="ARBA00008097"/>
    </source>
</evidence>
<keyword evidence="12" id="KW-0808">Transferase</keyword>
<evidence type="ECO:0000256" key="7">
    <source>
        <dbReference type="ARBA" id="ARBA00048220"/>
    </source>
</evidence>
<keyword evidence="3" id="KW-0436">Ligase</keyword>
<sequence>MSSIKRYSVQIYGLVQGIGYRPYIYKIAKELNIKGWVNNFDSSVAIDMEGEEVRVREFLRKVVEHPPKLGRIQKVEVKEEEPKGYKDFKIEKSIAAASKFKFLLPDIAICDKCIEDIFNKNSKRYRYPFTNCTDCGPRYSIIKGLPYDRASTTMRNFKMCNDCDKEYKSPESRRFHAQPNCCTECGPKLILLDNKGKKINCEDEINRCIELLKTGKILAIKGIGGFHIVCDAFNEKSVEEIRIRKRRPHKPLAVMVSSIEIAKGLCFIDEKEEEVLTSNRRPILLLKKRDNNLLTEFIATGVKKLGIMLPYTPLHHLLFSHELKALVMTSGNLSGRPIEYKNEEALMRLKDIVDYFLINDREINTPIDDSVVKVVDRMEMVSRLGRGYAPFALNRNIGKKILACGSEMKSTFSFSHHGIAYISQYLGDLKELDSYEEYKRAIRNLSSIFEYTPEAVAYDIHKGYMPSVYGISQKKVQIEVQHHHAHMVSCMLENNLYDEAIGVIYDGTGLGLDNNIWGGEFFIGSRKNFKRVGKYKYAVIQGGDSAQEDIWKIGLSYIYSLNDKRLREKGIDVIKQFVDEKEVYNINKALEKNINCFKTSSVGRLFDAAASILGVRENISYDGQGAIELENVADTSIHESYEYLIEESSILKVDYSNIFKGILEDIEKQVSVSEISSKFHNTIVSITVDMVCRLRNIYKLNKVILSGGVFENEYLLVNIVEGLKKNEFKVFFNRSIPINDSGISFGQIGVCDEVLKGGC</sequence>
<dbReference type="GO" id="GO:0003725">
    <property type="term" value="F:double-stranded RNA binding"/>
    <property type="evidence" value="ECO:0007669"/>
    <property type="project" value="InterPro"/>
</dbReference>
<dbReference type="SUPFAM" id="SSF55821">
    <property type="entry name" value="YrdC/RibB"/>
    <property type="match status" value="1"/>
</dbReference>
<proteinExistence type="inferred from homology"/>
<dbReference type="InterPro" id="IPR041440">
    <property type="entry name" value="HypF_C"/>
</dbReference>
<evidence type="ECO:0000256" key="1">
    <source>
        <dbReference type="ARBA" id="ARBA00004711"/>
    </source>
</evidence>
<comment type="similarity">
    <text evidence="2 8">Belongs to the carbamoyltransferase HypF family.</text>
</comment>
<dbReference type="EMBL" id="CP046522">
    <property type="protein sequence ID" value="QGU96606.1"/>
    <property type="molecule type" value="Genomic_DNA"/>
</dbReference>
<keyword evidence="4" id="KW-0479">Metal-binding</keyword>
<evidence type="ECO:0000259" key="11">
    <source>
        <dbReference type="PROSITE" id="PS51163"/>
    </source>
</evidence>
<dbReference type="Pfam" id="PF07503">
    <property type="entry name" value="zf-HYPF"/>
    <property type="match status" value="2"/>
</dbReference>
<keyword evidence="9" id="KW-0378">Hydrolase</keyword>
<gene>
    <name evidence="12" type="primary">hypF</name>
    <name evidence="12" type="ORF">GOM49_17285</name>
</gene>
<name>A0A6I6F043_9CLOT</name>
<dbReference type="SUPFAM" id="SSF53067">
    <property type="entry name" value="Actin-like ATPase domain"/>
    <property type="match status" value="1"/>
</dbReference>
<comment type="catalytic activity">
    <reaction evidence="9">
        <text>an acyl phosphate + H2O = a carboxylate + phosphate + H(+)</text>
        <dbReference type="Rhea" id="RHEA:14965"/>
        <dbReference type="ChEBI" id="CHEBI:15377"/>
        <dbReference type="ChEBI" id="CHEBI:15378"/>
        <dbReference type="ChEBI" id="CHEBI:29067"/>
        <dbReference type="ChEBI" id="CHEBI:43474"/>
        <dbReference type="ChEBI" id="CHEBI:59918"/>
        <dbReference type="EC" id="3.6.1.7"/>
    </reaction>
</comment>